<evidence type="ECO:0000313" key="2">
    <source>
        <dbReference type="EMBL" id="KIH50264.1"/>
    </source>
</evidence>
<dbReference type="AlphaFoldDB" id="A0A0C2FUB2"/>
<sequence>MHRLERLNNMFKKIQPQVKPVQKLIEPKKPSIPAVSDRGHDRRMKKKRGRGKEDSEDEEENTSGRTTENTHKPQQQNRFNPSSSNSRGGKPNSERDRQRVPHERGAGGFFGAQKSDRGKQRTQFNGETRPDKGHGERRDNNSQRQQNMQPNLGRNHPPRDSRRERNVNERQQNSVSVRAHNAYVGQNPYSNAQAGNMNNSLSSALN</sequence>
<name>A0A0C2FUB2_9BILA</name>
<accession>A0A0C2FUB2</accession>
<feature type="compositionally biased region" description="Basic and acidic residues" evidence="1">
    <location>
        <begin position="128"/>
        <end position="141"/>
    </location>
</feature>
<feature type="non-terminal residue" evidence="2">
    <location>
        <position position="206"/>
    </location>
</feature>
<feature type="compositionally biased region" description="Basic and acidic residues" evidence="1">
    <location>
        <begin position="92"/>
        <end position="105"/>
    </location>
</feature>
<evidence type="ECO:0000313" key="3">
    <source>
        <dbReference type="Proteomes" id="UP000054047"/>
    </source>
</evidence>
<protein>
    <submittedName>
        <fullName evidence="2">Uncharacterized protein</fullName>
    </submittedName>
</protein>
<reference evidence="2 3" key="1">
    <citation type="submission" date="2013-12" db="EMBL/GenBank/DDBJ databases">
        <title>Draft genome of the parsitic nematode Ancylostoma duodenale.</title>
        <authorList>
            <person name="Mitreva M."/>
        </authorList>
    </citation>
    <scope>NUCLEOTIDE SEQUENCE [LARGE SCALE GENOMIC DNA]</scope>
    <source>
        <strain evidence="2 3">Zhejiang</strain>
    </source>
</reference>
<feature type="compositionally biased region" description="Polar residues" evidence="1">
    <location>
        <begin position="63"/>
        <end position="87"/>
    </location>
</feature>
<feature type="compositionally biased region" description="Polar residues" evidence="1">
    <location>
        <begin position="187"/>
        <end position="206"/>
    </location>
</feature>
<feature type="compositionally biased region" description="Basic and acidic residues" evidence="1">
    <location>
        <begin position="157"/>
        <end position="168"/>
    </location>
</feature>
<feature type="compositionally biased region" description="Polar residues" evidence="1">
    <location>
        <begin position="142"/>
        <end position="152"/>
    </location>
</feature>
<dbReference type="Proteomes" id="UP000054047">
    <property type="component" value="Unassembled WGS sequence"/>
</dbReference>
<evidence type="ECO:0000256" key="1">
    <source>
        <dbReference type="SAM" id="MobiDB-lite"/>
    </source>
</evidence>
<organism evidence="2 3">
    <name type="scientific">Ancylostoma duodenale</name>
    <dbReference type="NCBI Taxonomy" id="51022"/>
    <lineage>
        <taxon>Eukaryota</taxon>
        <taxon>Metazoa</taxon>
        <taxon>Ecdysozoa</taxon>
        <taxon>Nematoda</taxon>
        <taxon>Chromadorea</taxon>
        <taxon>Rhabditida</taxon>
        <taxon>Rhabditina</taxon>
        <taxon>Rhabditomorpha</taxon>
        <taxon>Strongyloidea</taxon>
        <taxon>Ancylostomatidae</taxon>
        <taxon>Ancylostomatinae</taxon>
        <taxon>Ancylostoma</taxon>
    </lineage>
</organism>
<proteinExistence type="predicted"/>
<feature type="region of interest" description="Disordered" evidence="1">
    <location>
        <begin position="1"/>
        <end position="206"/>
    </location>
</feature>
<feature type="compositionally biased region" description="Basic residues" evidence="1">
    <location>
        <begin position="41"/>
        <end position="50"/>
    </location>
</feature>
<dbReference type="EMBL" id="KN750247">
    <property type="protein sequence ID" value="KIH50264.1"/>
    <property type="molecule type" value="Genomic_DNA"/>
</dbReference>
<gene>
    <name evidence="2" type="ORF">ANCDUO_19658</name>
</gene>
<keyword evidence="3" id="KW-1185">Reference proteome</keyword>
<feature type="compositionally biased region" description="Low complexity" evidence="1">
    <location>
        <begin position="12"/>
        <end position="23"/>
    </location>
</feature>